<sequence length="141" mass="15446">MRAQRTDRLVVLAAQPSLPPRNDITFPFQVDSHGRTASAGYDEHVRQMIEQLLFTSPGERVMLPDFGCGLLGLVFEPNSPELASTLQLSVQAALQRWLGDVITVQSLDVVSQDSRLSVHLSYVVLPTGSQRTDVFVQGGTP</sequence>
<keyword evidence="3" id="KW-1185">Reference proteome</keyword>
<dbReference type="AlphaFoldDB" id="A0A9Y2NC41"/>
<protein>
    <submittedName>
        <fullName evidence="2">GPW/gp25 family protein</fullName>
    </submittedName>
</protein>
<proteinExistence type="predicted"/>
<reference evidence="2 3" key="1">
    <citation type="submission" date="2023-06" db="EMBL/GenBank/DDBJ databases">
        <authorList>
            <person name="Oyuntsetseg B."/>
            <person name="Kim S.B."/>
        </authorList>
    </citation>
    <scope>NUCLEOTIDE SEQUENCE [LARGE SCALE GENOMIC DNA]</scope>
    <source>
        <strain evidence="2 3">4-36</strain>
    </source>
</reference>
<dbReference type="KEGG" id="amog:QRX60_34710"/>
<dbReference type="Proteomes" id="UP001239397">
    <property type="component" value="Chromosome"/>
</dbReference>
<accession>A0A9Y2NC41</accession>
<gene>
    <name evidence="2" type="ORF">QRX60_34710</name>
</gene>
<dbReference type="EMBL" id="CP127295">
    <property type="protein sequence ID" value="WIX99176.1"/>
    <property type="molecule type" value="Genomic_DNA"/>
</dbReference>
<evidence type="ECO:0000313" key="2">
    <source>
        <dbReference type="EMBL" id="WIX99176.1"/>
    </source>
</evidence>
<evidence type="ECO:0000259" key="1">
    <source>
        <dbReference type="Pfam" id="PF04965"/>
    </source>
</evidence>
<dbReference type="Gene3D" id="3.10.450.40">
    <property type="match status" value="1"/>
</dbReference>
<name>A0A9Y2NC41_9PSEU</name>
<dbReference type="SUPFAM" id="SSF160719">
    <property type="entry name" value="gpW/gp25-like"/>
    <property type="match status" value="1"/>
</dbReference>
<feature type="domain" description="IraD/Gp25-like" evidence="1">
    <location>
        <begin position="41"/>
        <end position="125"/>
    </location>
</feature>
<organism evidence="2 3">
    <name type="scientific">Amycolatopsis mongoliensis</name>
    <dbReference type="NCBI Taxonomy" id="715475"/>
    <lineage>
        <taxon>Bacteria</taxon>
        <taxon>Bacillati</taxon>
        <taxon>Actinomycetota</taxon>
        <taxon>Actinomycetes</taxon>
        <taxon>Pseudonocardiales</taxon>
        <taxon>Pseudonocardiaceae</taxon>
        <taxon>Amycolatopsis</taxon>
    </lineage>
</organism>
<dbReference type="RefSeq" id="WP_285995659.1">
    <property type="nucleotide sequence ID" value="NZ_CP127295.1"/>
</dbReference>
<dbReference type="Pfam" id="PF04965">
    <property type="entry name" value="GPW_gp25"/>
    <property type="match status" value="1"/>
</dbReference>
<evidence type="ECO:0000313" key="3">
    <source>
        <dbReference type="Proteomes" id="UP001239397"/>
    </source>
</evidence>
<dbReference type="InterPro" id="IPR007048">
    <property type="entry name" value="IraD/Gp25-like"/>
</dbReference>